<dbReference type="Gramene" id="TVU49337">
    <property type="protein sequence ID" value="TVU49337"/>
    <property type="gene ID" value="EJB05_00645"/>
</dbReference>
<evidence type="ECO:0000313" key="2">
    <source>
        <dbReference type="EMBL" id="TVU49337.1"/>
    </source>
</evidence>
<evidence type="ECO:0000256" key="1">
    <source>
        <dbReference type="SAM" id="MobiDB-lite"/>
    </source>
</evidence>
<comment type="caution">
    <text evidence="2">The sequence shown here is derived from an EMBL/GenBank/DDBJ whole genome shotgun (WGS) entry which is preliminary data.</text>
</comment>
<dbReference type="PANTHER" id="PTHR15131">
    <property type="entry name" value="SMALL NUCLEAR RNA ACTIVATING COMPLEX, POLYPEPTIDE 1"/>
    <property type="match status" value="1"/>
</dbReference>
<dbReference type="InterPro" id="IPR019188">
    <property type="entry name" value="SNAPC1"/>
</dbReference>
<gene>
    <name evidence="2" type="ORF">EJB05_00645</name>
</gene>
<dbReference type="GO" id="GO:0019185">
    <property type="term" value="C:snRNA-activating protein complex"/>
    <property type="evidence" value="ECO:0007669"/>
    <property type="project" value="TreeGrafter"/>
</dbReference>
<dbReference type="Pfam" id="PF09808">
    <property type="entry name" value="SNAPC1"/>
    <property type="match status" value="1"/>
</dbReference>
<dbReference type="GO" id="GO:0043565">
    <property type="term" value="F:sequence-specific DNA binding"/>
    <property type="evidence" value="ECO:0007669"/>
    <property type="project" value="TreeGrafter"/>
</dbReference>
<feature type="non-terminal residue" evidence="2">
    <location>
        <position position="1"/>
    </location>
</feature>
<accession>A0A5J9WN76</accession>
<dbReference type="PANTHER" id="PTHR15131:SF3">
    <property type="entry name" value="SNRNA-ACTIVATING PROTEIN COMPLEX SUBUNIT 1"/>
    <property type="match status" value="1"/>
</dbReference>
<dbReference type="AlphaFoldDB" id="A0A5J9WN76"/>
<dbReference type="GO" id="GO:0042796">
    <property type="term" value="P:snRNA transcription by RNA polymerase III"/>
    <property type="evidence" value="ECO:0007669"/>
    <property type="project" value="TreeGrafter"/>
</dbReference>
<name>A0A5J9WN76_9POAL</name>
<dbReference type="GO" id="GO:0042795">
    <property type="term" value="P:snRNA transcription by RNA polymerase II"/>
    <property type="evidence" value="ECO:0007669"/>
    <property type="project" value="TreeGrafter"/>
</dbReference>
<feature type="region of interest" description="Disordered" evidence="1">
    <location>
        <begin position="1"/>
        <end position="30"/>
    </location>
</feature>
<keyword evidence="3" id="KW-1185">Reference proteome</keyword>
<dbReference type="Proteomes" id="UP000324897">
    <property type="component" value="Chromosome 6"/>
</dbReference>
<organism evidence="2 3">
    <name type="scientific">Eragrostis curvula</name>
    <name type="common">weeping love grass</name>
    <dbReference type="NCBI Taxonomy" id="38414"/>
    <lineage>
        <taxon>Eukaryota</taxon>
        <taxon>Viridiplantae</taxon>
        <taxon>Streptophyta</taxon>
        <taxon>Embryophyta</taxon>
        <taxon>Tracheophyta</taxon>
        <taxon>Spermatophyta</taxon>
        <taxon>Magnoliopsida</taxon>
        <taxon>Liliopsida</taxon>
        <taxon>Poales</taxon>
        <taxon>Poaceae</taxon>
        <taxon>PACMAD clade</taxon>
        <taxon>Chloridoideae</taxon>
        <taxon>Eragrostideae</taxon>
        <taxon>Eragrostidinae</taxon>
        <taxon>Eragrostis</taxon>
    </lineage>
</organism>
<feature type="non-terminal residue" evidence="2">
    <location>
        <position position="154"/>
    </location>
</feature>
<reference evidence="2 3" key="1">
    <citation type="journal article" date="2019" name="Sci. Rep.">
        <title>A high-quality genome of Eragrostis curvula grass provides insights into Poaceae evolution and supports new strategies to enhance forage quality.</title>
        <authorList>
            <person name="Carballo J."/>
            <person name="Santos B.A.C.M."/>
            <person name="Zappacosta D."/>
            <person name="Garbus I."/>
            <person name="Selva J.P."/>
            <person name="Gallo C.A."/>
            <person name="Diaz A."/>
            <person name="Albertini E."/>
            <person name="Caccamo M."/>
            <person name="Echenique V."/>
        </authorList>
    </citation>
    <scope>NUCLEOTIDE SEQUENCE [LARGE SCALE GENOMIC DNA]</scope>
    <source>
        <strain evidence="3">cv. Victoria</strain>
        <tissue evidence="2">Leaf</tissue>
    </source>
</reference>
<dbReference type="OrthoDB" id="20127at2759"/>
<dbReference type="EMBL" id="RWGY01000002">
    <property type="protein sequence ID" value="TVU49337.1"/>
    <property type="molecule type" value="Genomic_DNA"/>
</dbReference>
<evidence type="ECO:0000313" key="3">
    <source>
        <dbReference type="Proteomes" id="UP000324897"/>
    </source>
</evidence>
<proteinExistence type="predicted"/>
<sequence length="154" mass="16922">TEPAAASVPSCAREKGEDQPAASAEGRTGAAGELHWQGGSTRLDSAGAPLAVAIPKAPRVLKAFGARPALRTAIRVVRIFSNAEVIRWFERYCHRDFLGSDLAVNMDLAPFKLDIDELLADYAKENYTSFADFKRVWTAKKFSYIYEGRPKTNS</sequence>
<protein>
    <submittedName>
        <fullName evidence="2">Uncharacterized protein</fullName>
    </submittedName>
</protein>